<comment type="caution">
    <text evidence="2">The sequence shown here is derived from an EMBL/GenBank/DDBJ whole genome shotgun (WGS) entry which is preliminary data.</text>
</comment>
<organism evidence="2 3">
    <name type="scientific">Rhododendron griersonianum</name>
    <dbReference type="NCBI Taxonomy" id="479676"/>
    <lineage>
        <taxon>Eukaryota</taxon>
        <taxon>Viridiplantae</taxon>
        <taxon>Streptophyta</taxon>
        <taxon>Embryophyta</taxon>
        <taxon>Tracheophyta</taxon>
        <taxon>Spermatophyta</taxon>
        <taxon>Magnoliopsida</taxon>
        <taxon>eudicotyledons</taxon>
        <taxon>Gunneridae</taxon>
        <taxon>Pentapetalae</taxon>
        <taxon>asterids</taxon>
        <taxon>Ericales</taxon>
        <taxon>Ericaceae</taxon>
        <taxon>Ericoideae</taxon>
        <taxon>Rhodoreae</taxon>
        <taxon>Rhododendron</taxon>
    </lineage>
</organism>
<dbReference type="Proteomes" id="UP000823749">
    <property type="component" value="Chromosome 7"/>
</dbReference>
<sequence length="75" mass="8715">MEPSSQEAYWPSYDGPRILPDKEHLRGQGRPKVNLIRNEMDDLIEYQSPQTCSKCGQQGHNKKMRKMKTIVILIT</sequence>
<keyword evidence="3" id="KW-1185">Reference proteome</keyword>
<feature type="region of interest" description="Disordered" evidence="1">
    <location>
        <begin position="1"/>
        <end position="29"/>
    </location>
</feature>
<dbReference type="EMBL" id="JACTNZ010000007">
    <property type="protein sequence ID" value="KAG5540576.1"/>
    <property type="molecule type" value="Genomic_DNA"/>
</dbReference>
<evidence type="ECO:0000256" key="1">
    <source>
        <dbReference type="SAM" id="MobiDB-lite"/>
    </source>
</evidence>
<reference evidence="2" key="1">
    <citation type="submission" date="2020-08" db="EMBL/GenBank/DDBJ databases">
        <title>Plant Genome Project.</title>
        <authorList>
            <person name="Zhang R.-G."/>
        </authorList>
    </citation>
    <scope>NUCLEOTIDE SEQUENCE</scope>
    <source>
        <strain evidence="2">WSP0</strain>
        <tissue evidence="2">Leaf</tissue>
    </source>
</reference>
<proteinExistence type="predicted"/>
<dbReference type="AlphaFoldDB" id="A0AAV6JHA1"/>
<name>A0AAV6JHA1_9ERIC</name>
<accession>A0AAV6JHA1</accession>
<protein>
    <submittedName>
        <fullName evidence="2">Uncharacterized protein</fullName>
    </submittedName>
</protein>
<gene>
    <name evidence="2" type="ORF">RHGRI_020706</name>
</gene>
<evidence type="ECO:0000313" key="2">
    <source>
        <dbReference type="EMBL" id="KAG5540576.1"/>
    </source>
</evidence>
<evidence type="ECO:0000313" key="3">
    <source>
        <dbReference type="Proteomes" id="UP000823749"/>
    </source>
</evidence>